<dbReference type="EMBL" id="JRLF01000012">
    <property type="protein sequence ID" value="KQB39210.1"/>
    <property type="molecule type" value="Genomic_DNA"/>
</dbReference>
<dbReference type="InterPro" id="IPR027443">
    <property type="entry name" value="IPNS-like_sf"/>
</dbReference>
<dbReference type="STRING" id="362413.RC62_888"/>
<proteinExistence type="predicted"/>
<dbReference type="Pfam" id="PF05118">
    <property type="entry name" value="Asp_Arg_Hydrox"/>
    <property type="match status" value="1"/>
</dbReference>
<sequence>MNPSSHKLPVSFSIDKLQKDLVICENDLWTPHFNTNRYQGNWTSISLRSQSGLESDIMSFSNKEYINTVLLDRCHYFKEIMDWFQCEKEAVRLLRLDPQSEIKEHTDNDTSYEDGFFRIHVPIITNADVLFYVDKKLVPMKMGECWYANFQLPHSVENRSYKPRIHLTLDCIRNDWSDKLFVSMGFDINKPPKENQYSDEIKQQIIAELSRNPSEAAAKIIADLQAK</sequence>
<dbReference type="RefSeq" id="WP_055095498.1">
    <property type="nucleotide sequence ID" value="NZ_JRLF01000012.1"/>
</dbReference>
<evidence type="ECO:0000313" key="2">
    <source>
        <dbReference type="EMBL" id="KQB39210.1"/>
    </source>
</evidence>
<dbReference type="Proteomes" id="UP000050443">
    <property type="component" value="Unassembled WGS sequence"/>
</dbReference>
<evidence type="ECO:0000313" key="3">
    <source>
        <dbReference type="Proteomes" id="UP000050443"/>
    </source>
</evidence>
<dbReference type="OrthoDB" id="1441538at2"/>
<dbReference type="SUPFAM" id="SSF51197">
    <property type="entry name" value="Clavaminate synthase-like"/>
    <property type="match status" value="1"/>
</dbReference>
<gene>
    <name evidence="2" type="ORF">RC62_888</name>
</gene>
<comment type="caution">
    <text evidence="2">The sequence shown here is derived from an EMBL/GenBank/DDBJ whole genome shotgun (WGS) entry which is preliminary data.</text>
</comment>
<dbReference type="AlphaFoldDB" id="A0A0Q0W4C8"/>
<name>A0A0Q0W4C8_9FLAO</name>
<feature type="domain" description="Aspartyl/asparaginy/proline hydroxylase" evidence="1">
    <location>
        <begin position="37"/>
        <end position="173"/>
    </location>
</feature>
<dbReference type="PATRIC" id="fig|362413.3.peg.864"/>
<evidence type="ECO:0000259" key="1">
    <source>
        <dbReference type="Pfam" id="PF05118"/>
    </source>
</evidence>
<dbReference type="InterPro" id="IPR007803">
    <property type="entry name" value="Asp/Arg/Pro-Hydrxlase"/>
</dbReference>
<organism evidence="2 3">
    <name type="scientific">Flavobacterium aquidurense</name>
    <dbReference type="NCBI Taxonomy" id="362413"/>
    <lineage>
        <taxon>Bacteria</taxon>
        <taxon>Pseudomonadati</taxon>
        <taxon>Bacteroidota</taxon>
        <taxon>Flavobacteriia</taxon>
        <taxon>Flavobacteriales</taxon>
        <taxon>Flavobacteriaceae</taxon>
        <taxon>Flavobacterium</taxon>
    </lineage>
</organism>
<reference evidence="2 3" key="1">
    <citation type="submission" date="2014-09" db="EMBL/GenBank/DDBJ databases">
        <title>Genome sequence of Flavobacterium aquidurense RC62.</title>
        <authorList>
            <person name="Kim J.F."/>
            <person name="Kwak M.-J."/>
        </authorList>
    </citation>
    <scope>NUCLEOTIDE SEQUENCE [LARGE SCALE GENOMIC DNA]</scope>
    <source>
        <strain evidence="2 3">RC62</strain>
    </source>
</reference>
<accession>A0A0Q0W4C8</accession>
<protein>
    <submittedName>
        <fullName evidence="2">Aspartyl/asparaginyl beta-hydroxylase</fullName>
    </submittedName>
</protein>
<dbReference type="Gene3D" id="2.60.120.330">
    <property type="entry name" value="B-lactam Antibiotic, Isopenicillin N Synthase, Chain"/>
    <property type="match status" value="1"/>
</dbReference>